<protein>
    <recommendedName>
        <fullName evidence="3">DUF3052 domain-containing protein</fullName>
    </recommendedName>
</protein>
<reference evidence="1 2" key="1">
    <citation type="submission" date="2023-12" db="EMBL/GenBank/DDBJ databases">
        <title>Novel species of the genus Arcicella isolated from rivers.</title>
        <authorList>
            <person name="Lu H."/>
        </authorList>
    </citation>
    <scope>NUCLEOTIDE SEQUENCE [LARGE SCALE GENOMIC DNA]</scope>
    <source>
        <strain evidence="1 2">KCTC 23307</strain>
    </source>
</reference>
<dbReference type="Proteomes" id="UP001302949">
    <property type="component" value="Unassembled WGS sequence"/>
</dbReference>
<keyword evidence="2" id="KW-1185">Reference proteome</keyword>
<evidence type="ECO:0000313" key="2">
    <source>
        <dbReference type="Proteomes" id="UP001302949"/>
    </source>
</evidence>
<proteinExistence type="predicted"/>
<name>A0ABU5Q7R9_9BACT</name>
<dbReference type="EMBL" id="JAYFUM010000007">
    <property type="protein sequence ID" value="MEA5138901.1"/>
    <property type="molecule type" value="Genomic_DNA"/>
</dbReference>
<accession>A0ABU5Q7R9</accession>
<gene>
    <name evidence="1" type="ORF">VB248_07145</name>
</gene>
<sequence length="130" mass="14426">MSAEKIFKKLRLDSDKQLLIVNAPESYLSLLAGSNYDTEPKAGGIYDFVQVFAIQQAELETLMQSVSKAGKFDCVFWACYPKGTGKIKSDIKRETVWKAFDLIGLQAVSQVAIDETWSALRGRPVSMVGK</sequence>
<organism evidence="1 2">
    <name type="scientific">Arcicella rigui</name>
    <dbReference type="NCBI Taxonomy" id="797020"/>
    <lineage>
        <taxon>Bacteria</taxon>
        <taxon>Pseudomonadati</taxon>
        <taxon>Bacteroidota</taxon>
        <taxon>Cytophagia</taxon>
        <taxon>Cytophagales</taxon>
        <taxon>Flectobacillaceae</taxon>
        <taxon>Arcicella</taxon>
    </lineage>
</organism>
<evidence type="ECO:0008006" key="3">
    <source>
        <dbReference type="Google" id="ProtNLM"/>
    </source>
</evidence>
<comment type="caution">
    <text evidence="1">The sequence shown here is derived from an EMBL/GenBank/DDBJ whole genome shotgun (WGS) entry which is preliminary data.</text>
</comment>
<evidence type="ECO:0000313" key="1">
    <source>
        <dbReference type="EMBL" id="MEA5138901.1"/>
    </source>
</evidence>
<dbReference type="RefSeq" id="WP_323296062.1">
    <property type="nucleotide sequence ID" value="NZ_JAYFUM010000007.1"/>
</dbReference>